<feature type="transmembrane region" description="Helical" evidence="1">
    <location>
        <begin position="50"/>
        <end position="69"/>
    </location>
</feature>
<evidence type="ECO:0000313" key="3">
    <source>
        <dbReference type="Proteomes" id="UP000183816"/>
    </source>
</evidence>
<proteinExistence type="predicted"/>
<accession>A0A1H0PYG5</accession>
<name>A0A1H0PYG5_STREI</name>
<organism evidence="2 3">
    <name type="scientific">Streptococcus equinus</name>
    <name type="common">Streptococcus bovis</name>
    <dbReference type="NCBI Taxonomy" id="1335"/>
    <lineage>
        <taxon>Bacteria</taxon>
        <taxon>Bacillati</taxon>
        <taxon>Bacillota</taxon>
        <taxon>Bacilli</taxon>
        <taxon>Lactobacillales</taxon>
        <taxon>Streptococcaceae</taxon>
        <taxon>Streptococcus</taxon>
    </lineage>
</organism>
<evidence type="ECO:0008006" key="4">
    <source>
        <dbReference type="Google" id="ProtNLM"/>
    </source>
</evidence>
<dbReference type="AlphaFoldDB" id="A0A1H0PYG5"/>
<keyword evidence="1" id="KW-0472">Membrane</keyword>
<dbReference type="RefSeq" id="WP_074482649.1">
    <property type="nucleotide sequence ID" value="NZ_FNJK01000005.1"/>
</dbReference>
<protein>
    <recommendedName>
        <fullName evidence="4">Tetratricopeptide repeat protein</fullName>
    </recommendedName>
</protein>
<evidence type="ECO:0000313" key="2">
    <source>
        <dbReference type="EMBL" id="SDP10143.1"/>
    </source>
</evidence>
<dbReference type="Proteomes" id="UP000183816">
    <property type="component" value="Unassembled WGS sequence"/>
</dbReference>
<sequence length="265" mass="31173">MNKCGVLVCRLANLSVKKIFRLYQLFRYLVGIIIGVIIFLYVRTTISTGYSSYTLVLTIILWFFVGVTIGNRRLFSNVLDYILLENVDFEKYNSYHAYASNKISGKNSFMMDFSSGIKEFLKGNFDEALPYFEKCNVNQLSFLDKKRVLRVKNFFEKLLFLHQGRKLEDFPKIKQEKQSMKNNEYTIFLFEVEKVLNGKTTNYFGEKNSPSHLILIMKLYYQALSFFNANDKSAAKEKFQQIANENPELFYVREAKKYLEELDNE</sequence>
<dbReference type="OrthoDB" id="2235711at2"/>
<feature type="transmembrane region" description="Helical" evidence="1">
    <location>
        <begin position="25"/>
        <end position="44"/>
    </location>
</feature>
<keyword evidence="1" id="KW-0812">Transmembrane</keyword>
<keyword evidence="1" id="KW-1133">Transmembrane helix</keyword>
<reference evidence="2 3" key="1">
    <citation type="submission" date="2016-10" db="EMBL/GenBank/DDBJ databases">
        <authorList>
            <person name="de Groot N.N."/>
        </authorList>
    </citation>
    <scope>NUCLEOTIDE SEQUENCE [LARGE SCALE GENOMIC DNA]</scope>
    <source>
        <strain evidence="2 3">Sb04</strain>
    </source>
</reference>
<dbReference type="EMBL" id="FNJK01000005">
    <property type="protein sequence ID" value="SDP10143.1"/>
    <property type="molecule type" value="Genomic_DNA"/>
</dbReference>
<gene>
    <name evidence="2" type="ORF">SAMN05216347_10561</name>
</gene>
<evidence type="ECO:0000256" key="1">
    <source>
        <dbReference type="SAM" id="Phobius"/>
    </source>
</evidence>